<proteinExistence type="inferred from homology"/>
<comment type="similarity">
    <text evidence="1">Belongs to the UPF0166 family.</text>
</comment>
<dbReference type="InterPro" id="IPR003793">
    <property type="entry name" value="UPF0166"/>
</dbReference>
<dbReference type="PANTHER" id="PTHR35983:SF1">
    <property type="entry name" value="UPF0166 PROTEIN TM_0021"/>
    <property type="match status" value="1"/>
</dbReference>
<reference evidence="2" key="1">
    <citation type="submission" date="2022-10" db="EMBL/GenBank/DDBJ databases">
        <title>The complete genomes of actinobacterial strains from the NBC collection.</title>
        <authorList>
            <person name="Joergensen T.S."/>
            <person name="Alvarez Arevalo M."/>
            <person name="Sterndorff E.B."/>
            <person name="Faurdal D."/>
            <person name="Vuksanovic O."/>
            <person name="Mourched A.-S."/>
            <person name="Charusanti P."/>
            <person name="Shaw S."/>
            <person name="Blin K."/>
            <person name="Weber T."/>
        </authorList>
    </citation>
    <scope>NUCLEOTIDE SEQUENCE</scope>
    <source>
        <strain evidence="2">NBC_01482</strain>
    </source>
</reference>
<evidence type="ECO:0000256" key="1">
    <source>
        <dbReference type="ARBA" id="ARBA00010554"/>
    </source>
</evidence>
<dbReference type="Proteomes" id="UP001432062">
    <property type="component" value="Chromosome"/>
</dbReference>
<evidence type="ECO:0000313" key="2">
    <source>
        <dbReference type="EMBL" id="WUV48413.1"/>
    </source>
</evidence>
<dbReference type="Pfam" id="PF02641">
    <property type="entry name" value="DUF190"/>
    <property type="match status" value="1"/>
</dbReference>
<organism evidence="2 3">
    <name type="scientific">Nocardia vinacea</name>
    <dbReference type="NCBI Taxonomy" id="96468"/>
    <lineage>
        <taxon>Bacteria</taxon>
        <taxon>Bacillati</taxon>
        <taxon>Actinomycetota</taxon>
        <taxon>Actinomycetes</taxon>
        <taxon>Mycobacteriales</taxon>
        <taxon>Nocardiaceae</taxon>
        <taxon>Nocardia</taxon>
    </lineage>
</organism>
<dbReference type="InterPro" id="IPR011322">
    <property type="entry name" value="N-reg_PII-like_a/b"/>
</dbReference>
<dbReference type="RefSeq" id="WP_327101440.1">
    <property type="nucleotide sequence ID" value="NZ_CP109149.1"/>
</dbReference>
<dbReference type="SUPFAM" id="SSF54913">
    <property type="entry name" value="GlnB-like"/>
    <property type="match status" value="1"/>
</dbReference>
<evidence type="ECO:0000313" key="3">
    <source>
        <dbReference type="Proteomes" id="UP001432062"/>
    </source>
</evidence>
<dbReference type="EMBL" id="CP109441">
    <property type="protein sequence ID" value="WUV48413.1"/>
    <property type="molecule type" value="Genomic_DNA"/>
</dbReference>
<protein>
    <submittedName>
        <fullName evidence="2">DUF190 domain-containing protein</fullName>
    </submittedName>
</protein>
<name>A0ABZ1YYV1_9NOCA</name>
<dbReference type="InterPro" id="IPR015867">
    <property type="entry name" value="N-reg_PII/ATP_PRibTrfase_C"/>
</dbReference>
<sequence>MKDSPTGTGPAAGQWQSAARLTLLLDEDDKWRHGPLYHEIVRRARDTGLAGASVWRGVEGYGASSRIHTSRILDLAEHLPVLVMIIDETERLRDFVEQNSEVLAAVNVALSEVEIWQPTLGVAR</sequence>
<gene>
    <name evidence="2" type="ORF">OG563_09560</name>
</gene>
<dbReference type="PANTHER" id="PTHR35983">
    <property type="entry name" value="UPF0166 PROTEIN TM_0021"/>
    <property type="match status" value="1"/>
</dbReference>
<dbReference type="Gene3D" id="3.30.70.120">
    <property type="match status" value="1"/>
</dbReference>
<keyword evidence="3" id="KW-1185">Reference proteome</keyword>
<accession>A0ABZ1YYV1</accession>